<organism evidence="2 3">
    <name type="scientific">Novosphingobium jiangmenense</name>
    <dbReference type="NCBI Taxonomy" id="2791981"/>
    <lineage>
        <taxon>Bacteria</taxon>
        <taxon>Pseudomonadati</taxon>
        <taxon>Pseudomonadota</taxon>
        <taxon>Alphaproteobacteria</taxon>
        <taxon>Sphingomonadales</taxon>
        <taxon>Sphingomonadaceae</taxon>
        <taxon>Novosphingobium</taxon>
    </lineage>
</organism>
<dbReference type="EMBL" id="JADQDC010000004">
    <property type="protein sequence ID" value="MBF9150748.1"/>
    <property type="molecule type" value="Genomic_DNA"/>
</dbReference>
<dbReference type="SUPFAM" id="SSF53448">
    <property type="entry name" value="Nucleotide-diphospho-sugar transferases"/>
    <property type="match status" value="1"/>
</dbReference>
<dbReference type="Pfam" id="PF00535">
    <property type="entry name" value="Glycos_transf_2"/>
    <property type="match status" value="1"/>
</dbReference>
<dbReference type="CDD" id="cd00761">
    <property type="entry name" value="Glyco_tranf_GTA_type"/>
    <property type="match status" value="1"/>
</dbReference>
<dbReference type="InterPro" id="IPR029044">
    <property type="entry name" value="Nucleotide-diphossugar_trans"/>
</dbReference>
<dbReference type="InterPro" id="IPR001173">
    <property type="entry name" value="Glyco_trans_2-like"/>
</dbReference>
<proteinExistence type="predicted"/>
<protein>
    <submittedName>
        <fullName evidence="2">Glycosyltransferase family 2 protein</fullName>
    </submittedName>
</protein>
<gene>
    <name evidence="2" type="ORF">I2488_07010</name>
</gene>
<reference evidence="2 3" key="1">
    <citation type="submission" date="2020-11" db="EMBL/GenBank/DDBJ databases">
        <title>The genome sequence of Novosphingobium sp. 1Y9A.</title>
        <authorList>
            <person name="Liu Y."/>
        </authorList>
    </citation>
    <scope>NUCLEOTIDE SEQUENCE [LARGE SCALE GENOMIC DNA]</scope>
    <source>
        <strain evidence="2 3">1Y9A</strain>
    </source>
</reference>
<comment type="caution">
    <text evidence="2">The sequence shown here is derived from an EMBL/GenBank/DDBJ whole genome shotgun (WGS) entry which is preliminary data.</text>
</comment>
<name>A0ABS0HF10_9SPHN</name>
<accession>A0ABS0HF10</accession>
<dbReference type="Proteomes" id="UP000600799">
    <property type="component" value="Unassembled WGS sequence"/>
</dbReference>
<evidence type="ECO:0000259" key="1">
    <source>
        <dbReference type="Pfam" id="PF00535"/>
    </source>
</evidence>
<keyword evidence="3" id="KW-1185">Reference proteome</keyword>
<dbReference type="InterPro" id="IPR050834">
    <property type="entry name" value="Glycosyltransf_2"/>
</dbReference>
<dbReference type="PANTHER" id="PTHR43685:SF2">
    <property type="entry name" value="GLYCOSYLTRANSFERASE 2-LIKE DOMAIN-CONTAINING PROTEIN"/>
    <property type="match status" value="1"/>
</dbReference>
<evidence type="ECO:0000313" key="2">
    <source>
        <dbReference type="EMBL" id="MBF9150748.1"/>
    </source>
</evidence>
<evidence type="ECO:0000313" key="3">
    <source>
        <dbReference type="Proteomes" id="UP000600799"/>
    </source>
</evidence>
<feature type="domain" description="Glycosyltransferase 2-like" evidence="1">
    <location>
        <begin position="29"/>
        <end position="147"/>
    </location>
</feature>
<dbReference type="Gene3D" id="3.90.550.10">
    <property type="entry name" value="Spore Coat Polysaccharide Biosynthesis Protein SpsA, Chain A"/>
    <property type="match status" value="1"/>
</dbReference>
<sequence length="318" mass="35398">MAMEFHDTPARGDEAQVDAGWSVSDPRVSIVLPVHNGAAYLDQAIRSIRSQTFRDFELICVDDGSTDETPEILVRHARSDCRIRVITNRPNKGLPGALNTGFAAARGSLHGWTSDDNIARPQMLERLVAALDANPDAGIAHANYSVIDAAGAVIGFQKVGPASEILLGNRIGAAFLYREQVTRSLGGYDTGLFGVEDYDFWLRAARTFRFVTLDEDLYLYRRHEGSLTDQRARTIHRLVGQIIRRELAHVSDPGMRAKVLLEHGLASRLEPRLGMLWRAFTVRPLFVLAKVPAVARHLIFHLMRATVARVQRLTRRTG</sequence>
<dbReference type="PANTHER" id="PTHR43685">
    <property type="entry name" value="GLYCOSYLTRANSFERASE"/>
    <property type="match status" value="1"/>
</dbReference>